<sequence>MSLVRTLSLVWAALLGLLLLTLGASFALTGPASLAASLAIAVAKAALIYWFFMHLREEGGLVRLAALGVAAWLVIFTLLTSADYAMRP</sequence>
<keyword evidence="8" id="KW-1185">Reference proteome</keyword>
<dbReference type="NCBIfam" id="TIGR02229">
    <property type="entry name" value="caa3_sub_IV"/>
    <property type="match status" value="1"/>
</dbReference>
<comment type="caution">
    <text evidence="7">The sequence shown here is derived from an EMBL/GenBank/DDBJ whole genome shotgun (WGS) entry which is preliminary data.</text>
</comment>
<dbReference type="RefSeq" id="WP_258730933.1">
    <property type="nucleotide sequence ID" value="NZ_JANTHZ010000001.1"/>
</dbReference>
<evidence type="ECO:0000313" key="8">
    <source>
        <dbReference type="Proteomes" id="UP001151088"/>
    </source>
</evidence>
<dbReference type="AlphaFoldDB" id="A0A9X2T0L2"/>
<keyword evidence="5 6" id="KW-0472">Membrane</keyword>
<evidence type="ECO:0000256" key="5">
    <source>
        <dbReference type="ARBA" id="ARBA00023136"/>
    </source>
</evidence>
<dbReference type="GO" id="GO:0005886">
    <property type="term" value="C:plasma membrane"/>
    <property type="evidence" value="ECO:0007669"/>
    <property type="project" value="UniProtKB-SubCell"/>
</dbReference>
<name>A0A9X2T0L2_9HYPH</name>
<dbReference type="Proteomes" id="UP001151088">
    <property type="component" value="Unassembled WGS sequence"/>
</dbReference>
<feature type="transmembrane region" description="Helical" evidence="6">
    <location>
        <begin position="33"/>
        <end position="52"/>
    </location>
</feature>
<comment type="subcellular location">
    <subcellularLocation>
        <location evidence="1">Cell membrane</location>
        <topology evidence="1">Multi-pass membrane protein</topology>
    </subcellularLocation>
</comment>
<dbReference type="EMBL" id="JANTHZ010000001">
    <property type="protein sequence ID" value="MCS0493985.1"/>
    <property type="molecule type" value="Genomic_DNA"/>
</dbReference>
<feature type="transmembrane region" description="Helical" evidence="6">
    <location>
        <begin position="64"/>
        <end position="86"/>
    </location>
</feature>
<dbReference type="InterPro" id="IPR011743">
    <property type="entry name" value="Caa3_sub_IV"/>
</dbReference>
<reference evidence="7" key="1">
    <citation type="submission" date="2022-08" db="EMBL/GenBank/DDBJ databases">
        <authorList>
            <person name="Li F."/>
        </authorList>
    </citation>
    <scope>NUCLEOTIDE SEQUENCE</scope>
    <source>
        <strain evidence="7">MQZ15Z-1</strain>
    </source>
</reference>
<organism evidence="7 8">
    <name type="scientific">Ancylobacter mangrovi</name>
    <dbReference type="NCBI Taxonomy" id="2972472"/>
    <lineage>
        <taxon>Bacteria</taxon>
        <taxon>Pseudomonadati</taxon>
        <taxon>Pseudomonadota</taxon>
        <taxon>Alphaproteobacteria</taxon>
        <taxon>Hyphomicrobiales</taxon>
        <taxon>Xanthobacteraceae</taxon>
        <taxon>Ancylobacter</taxon>
    </lineage>
</organism>
<evidence type="ECO:0000313" key="7">
    <source>
        <dbReference type="EMBL" id="MCS0493985.1"/>
    </source>
</evidence>
<dbReference type="Pfam" id="PF03626">
    <property type="entry name" value="COX4_pro"/>
    <property type="match status" value="1"/>
</dbReference>
<keyword evidence="2" id="KW-1003">Cell membrane</keyword>
<dbReference type="InterPro" id="IPR005171">
    <property type="entry name" value="Cyt_c_oxidase_su4_prok"/>
</dbReference>
<evidence type="ECO:0000256" key="3">
    <source>
        <dbReference type="ARBA" id="ARBA00022692"/>
    </source>
</evidence>
<evidence type="ECO:0000256" key="2">
    <source>
        <dbReference type="ARBA" id="ARBA00022475"/>
    </source>
</evidence>
<protein>
    <submittedName>
        <fullName evidence="7">Cytochrome C oxidase subunit IV family protein</fullName>
    </submittedName>
</protein>
<keyword evidence="4 6" id="KW-1133">Transmembrane helix</keyword>
<evidence type="ECO:0000256" key="4">
    <source>
        <dbReference type="ARBA" id="ARBA00022989"/>
    </source>
</evidence>
<accession>A0A9X2T0L2</accession>
<gene>
    <name evidence="7" type="ORF">NVS89_02670</name>
</gene>
<keyword evidence="3 6" id="KW-0812">Transmembrane</keyword>
<evidence type="ECO:0000256" key="6">
    <source>
        <dbReference type="SAM" id="Phobius"/>
    </source>
</evidence>
<proteinExistence type="predicted"/>
<evidence type="ECO:0000256" key="1">
    <source>
        <dbReference type="ARBA" id="ARBA00004651"/>
    </source>
</evidence>